<dbReference type="AlphaFoldDB" id="A0A6J6S3Y2"/>
<reference evidence="1" key="1">
    <citation type="submission" date="2020-05" db="EMBL/GenBank/DDBJ databases">
        <authorList>
            <person name="Chiriac C."/>
            <person name="Salcher M."/>
            <person name="Ghai R."/>
            <person name="Kavagutti S V."/>
        </authorList>
    </citation>
    <scope>NUCLEOTIDE SEQUENCE</scope>
</reference>
<organism evidence="1">
    <name type="scientific">freshwater metagenome</name>
    <dbReference type="NCBI Taxonomy" id="449393"/>
    <lineage>
        <taxon>unclassified sequences</taxon>
        <taxon>metagenomes</taxon>
        <taxon>ecological metagenomes</taxon>
    </lineage>
</organism>
<accession>A0A6J6S3Y2</accession>
<dbReference type="EMBL" id="CAEZXR010000373">
    <property type="protein sequence ID" value="CAB4729511.1"/>
    <property type="molecule type" value="Genomic_DNA"/>
</dbReference>
<evidence type="ECO:0000313" key="1">
    <source>
        <dbReference type="EMBL" id="CAB4729511.1"/>
    </source>
</evidence>
<sequence length="103" mass="10935">MPLLNYVTQLVRTSMAAAPATVYTVPATKTVVLTSIVVVNTNAASRTYTILLDGVEYAKDVNIPGKTTHQYDNVRQVLTATKIIQASASAATDVKLHISGVTS</sequence>
<name>A0A6J6S3Y2_9ZZZZ</name>
<proteinExistence type="predicted"/>
<gene>
    <name evidence="1" type="ORF">UFOPK2579_02486</name>
</gene>
<protein>
    <submittedName>
        <fullName evidence="1">Unannotated protein</fullName>
    </submittedName>
</protein>